<dbReference type="AlphaFoldDB" id="D2SNT5"/>
<protein>
    <submittedName>
        <fullName evidence="3">Short-chain dehydrogenase</fullName>
    </submittedName>
</protein>
<proteinExistence type="evidence at transcript level"/>
<dbReference type="Pfam" id="PF00106">
    <property type="entry name" value="adh_short"/>
    <property type="match status" value="1"/>
</dbReference>
<dbReference type="GO" id="GO:0016491">
    <property type="term" value="F:oxidoreductase activity"/>
    <property type="evidence" value="ECO:0007669"/>
    <property type="project" value="UniProtKB-KW"/>
</dbReference>
<dbReference type="PANTHER" id="PTHR45024:SF2">
    <property type="entry name" value="SCP2 DOMAIN-CONTAINING PROTEIN"/>
    <property type="match status" value="1"/>
</dbReference>
<dbReference type="InterPro" id="IPR036291">
    <property type="entry name" value="NAD(P)-bd_dom_sf"/>
</dbReference>
<comment type="similarity">
    <text evidence="1">Belongs to the short-chain dehydrogenases/reductases (SDR) family.</text>
</comment>
<name>D2SNT5_HELVI</name>
<dbReference type="SUPFAM" id="SSF51735">
    <property type="entry name" value="NAD(P)-binding Rossmann-fold domains"/>
    <property type="match status" value="1"/>
</dbReference>
<evidence type="ECO:0000256" key="1">
    <source>
        <dbReference type="ARBA" id="ARBA00006484"/>
    </source>
</evidence>
<dbReference type="PANTHER" id="PTHR45024">
    <property type="entry name" value="DEHYDROGENASES, SHORT CHAIN"/>
    <property type="match status" value="1"/>
</dbReference>
<evidence type="ECO:0000256" key="2">
    <source>
        <dbReference type="ARBA" id="ARBA00023002"/>
    </source>
</evidence>
<dbReference type="Gene3D" id="3.40.50.720">
    <property type="entry name" value="NAD(P)-binding Rossmann-like Domain"/>
    <property type="match status" value="1"/>
</dbReference>
<evidence type="ECO:0000313" key="3">
    <source>
        <dbReference type="EMBL" id="ACX53776.1"/>
    </source>
</evidence>
<keyword evidence="2" id="KW-0560">Oxidoreductase</keyword>
<organism evidence="3">
    <name type="scientific">Heliothis virescens</name>
    <name type="common">Tobacco budworm moth</name>
    <dbReference type="NCBI Taxonomy" id="7102"/>
    <lineage>
        <taxon>Eukaryota</taxon>
        <taxon>Metazoa</taxon>
        <taxon>Ecdysozoa</taxon>
        <taxon>Arthropoda</taxon>
        <taxon>Hexapoda</taxon>
        <taxon>Insecta</taxon>
        <taxon>Pterygota</taxon>
        <taxon>Neoptera</taxon>
        <taxon>Endopterygota</taxon>
        <taxon>Lepidoptera</taxon>
        <taxon>Glossata</taxon>
        <taxon>Ditrysia</taxon>
        <taxon>Noctuoidea</taxon>
        <taxon>Noctuidae</taxon>
        <taxon>Heliothinae</taxon>
        <taxon>Heliothis</taxon>
    </lineage>
</organism>
<dbReference type="EMBL" id="EZ407219">
    <property type="protein sequence ID" value="ACX53776.1"/>
    <property type="molecule type" value="mRNA"/>
</dbReference>
<sequence>MDQLRFDGRVAVVTGAGGGLGRAYALLLGSRGAKVVVNDLGGSRDGSGKSNFADAVVKEIKDKGGVAVADYNNVVEGEKIIQTALDNFGRIDILINNAGILRDKSFHQNVRSGLGPYPPGSLEKVPFKTTHAAWETLQKTKVWSRHYDIK</sequence>
<reference evidence="3" key="1">
    <citation type="journal article" date="2010" name="BMC Genomics">
        <title>Transcriptome analysis of the sex pheromone gland of the noctuid moth Heliothis virescens.</title>
        <authorList>
            <person name="Vogel H."/>
            <person name="Heidel A.J."/>
            <person name="Heckel D.G."/>
            <person name="Groot A.T."/>
        </authorList>
    </citation>
    <scope>NUCLEOTIDE SEQUENCE</scope>
</reference>
<gene>
    <name evidence="3" type="ORF">hvpg0091</name>
</gene>
<dbReference type="InterPro" id="IPR002347">
    <property type="entry name" value="SDR_fam"/>
</dbReference>
<accession>D2SNT5</accession>
<dbReference type="InterPro" id="IPR051687">
    <property type="entry name" value="Peroxisomal_Beta-Oxidation"/>
</dbReference>
<dbReference type="PRINTS" id="PR00081">
    <property type="entry name" value="GDHRDH"/>
</dbReference>